<dbReference type="EMBL" id="BAABUJ010000024">
    <property type="protein sequence ID" value="GAA5802767.1"/>
    <property type="molecule type" value="Genomic_DNA"/>
</dbReference>
<evidence type="ECO:0000256" key="1">
    <source>
        <dbReference type="SAM" id="Coils"/>
    </source>
</evidence>
<comment type="caution">
    <text evidence="3">The sequence shown here is derived from an EMBL/GenBank/DDBJ whole genome shotgun (WGS) entry which is preliminary data.</text>
</comment>
<dbReference type="PROSITE" id="PS50143">
    <property type="entry name" value="BIR_REPEAT_2"/>
    <property type="match status" value="1"/>
</dbReference>
<protein>
    <submittedName>
        <fullName evidence="3">Uncharacterized protein</fullName>
    </submittedName>
</protein>
<feature type="region of interest" description="Disordered" evidence="2">
    <location>
        <begin position="213"/>
        <end position="290"/>
    </location>
</feature>
<proteinExistence type="predicted"/>
<feature type="coiled-coil region" evidence="1">
    <location>
        <begin position="529"/>
        <end position="556"/>
    </location>
</feature>
<dbReference type="SUPFAM" id="SSF57924">
    <property type="entry name" value="Inhibitor of apoptosis (IAP) repeat"/>
    <property type="match status" value="1"/>
</dbReference>
<feature type="region of interest" description="Disordered" evidence="2">
    <location>
        <begin position="173"/>
        <end position="198"/>
    </location>
</feature>
<evidence type="ECO:0000313" key="3">
    <source>
        <dbReference type="EMBL" id="GAA5802767.1"/>
    </source>
</evidence>
<organism evidence="3 4">
    <name type="scientific">Helicostylum pulchrum</name>
    <dbReference type="NCBI Taxonomy" id="562976"/>
    <lineage>
        <taxon>Eukaryota</taxon>
        <taxon>Fungi</taxon>
        <taxon>Fungi incertae sedis</taxon>
        <taxon>Mucoromycota</taxon>
        <taxon>Mucoromycotina</taxon>
        <taxon>Mucoromycetes</taxon>
        <taxon>Mucorales</taxon>
        <taxon>Mucorineae</taxon>
        <taxon>Mucoraceae</taxon>
        <taxon>Helicostylum</taxon>
    </lineage>
</organism>
<evidence type="ECO:0000313" key="4">
    <source>
        <dbReference type="Proteomes" id="UP001476247"/>
    </source>
</evidence>
<keyword evidence="4" id="KW-1185">Reference proteome</keyword>
<dbReference type="Gene3D" id="1.10.1170.10">
    <property type="entry name" value="Inhibitor Of Apoptosis Protein (2mihbC-IAP-1), Chain A"/>
    <property type="match status" value="1"/>
</dbReference>
<evidence type="ECO:0000256" key="2">
    <source>
        <dbReference type="SAM" id="MobiDB-lite"/>
    </source>
</evidence>
<dbReference type="Proteomes" id="UP001476247">
    <property type="component" value="Unassembled WGS sequence"/>
</dbReference>
<dbReference type="Pfam" id="PF00653">
    <property type="entry name" value="BIR"/>
    <property type="match status" value="1"/>
</dbReference>
<feature type="compositionally biased region" description="Polar residues" evidence="2">
    <location>
        <begin position="218"/>
        <end position="234"/>
    </location>
</feature>
<name>A0ABP9Y722_9FUNG</name>
<reference evidence="3 4" key="1">
    <citation type="submission" date="2024-04" db="EMBL/GenBank/DDBJ databases">
        <title>genome sequences of Mucor flavus KT1a and Helicostylum pulchrum KT1b strains isolation_sourced from the surface of a dry-aged beef.</title>
        <authorList>
            <person name="Toyotome T."/>
            <person name="Hosono M."/>
            <person name="Torimaru M."/>
            <person name="Fukuda K."/>
            <person name="Mikami N."/>
        </authorList>
    </citation>
    <scope>NUCLEOTIDE SEQUENCE [LARGE SCALE GENOMIC DNA]</scope>
    <source>
        <strain evidence="3 4">KT1b</strain>
    </source>
</reference>
<keyword evidence="1" id="KW-0175">Coiled coil</keyword>
<dbReference type="InterPro" id="IPR001370">
    <property type="entry name" value="BIR_rpt"/>
</dbReference>
<sequence>MRSVRLATFNCNKYWPPKKDVTKYPSAAKLASAGFYFAPTASLLYRVRCVYCGEATTVNPNETDLLNKHRNLSIGCAFFKETYNTRSSDELNNDSSTCKRPINVVSTSSETNTPISKRPKASDPVAIKKCASGKDSAESNKSKYVQKDASNTDDSVWDFNQILVRLKTGSRAMVTDGSSRPVHHVRRSTRNNPSGVNILPDFKSSLIIKPNGPYIASPATQPINNTKKAPQASTEPKVIRTKCPQKPEGSGSGTSVPRANPPRKRSLSASSVTDSAAPPTKKYASTPKKVFKDKGKGREVVYYKSSSLPTKDEISLLQSRFTLSLEQLKPSIPKERDYVQDAEGSGASRPPPVEPPIEHFVWPPEYSRYTDYEESELYKALEQESNNTQAPESYRQVLSKVVSDVKELSQQSEKDRLELVKISAKNSQYCEYVKAAEKNYEHLAELYKSEHKLNLDQQERILELEIKLRHLEDTQLLREQRVKQQVEQMQLVHSDKLARQKEEFTRSANKQALGRKNIEDQLIIKDNELVEIKKKVQDMEARLIQLENQRVEKAKETEHFKGENAQLKLLLTYLQPPQQQQTSAQQQQPQTQPQQPQHASHQQF</sequence>
<dbReference type="SMART" id="SM00238">
    <property type="entry name" value="BIR"/>
    <property type="match status" value="1"/>
</dbReference>
<accession>A0ABP9Y722</accession>
<feature type="compositionally biased region" description="Low complexity" evidence="2">
    <location>
        <begin position="575"/>
        <end position="604"/>
    </location>
</feature>
<feature type="region of interest" description="Disordered" evidence="2">
    <location>
        <begin position="572"/>
        <end position="604"/>
    </location>
</feature>
<feature type="region of interest" description="Disordered" evidence="2">
    <location>
        <begin position="131"/>
        <end position="150"/>
    </location>
</feature>
<feature type="region of interest" description="Disordered" evidence="2">
    <location>
        <begin position="337"/>
        <end position="359"/>
    </location>
</feature>
<gene>
    <name evidence="3" type="ORF">HPULCUR_008242</name>
</gene>